<keyword evidence="2" id="KW-1185">Reference proteome</keyword>
<sequence>MAEGRARLSTVCAAHPPEAWGADDNEQARIVEDAGEVQNAWERSSGWREATEQLLRDSEGSTASLYGLWAAVLGDAQSSQPGTNADARPTDGALDRLPSAHPQDTALPLRSAP</sequence>
<name>A0ACC2I0Y0_9PLEO</name>
<gene>
    <name evidence="1" type="ORF">OPT61_g7844</name>
</gene>
<accession>A0ACC2I0Y0</accession>
<protein>
    <submittedName>
        <fullName evidence="1">Uncharacterized protein</fullName>
    </submittedName>
</protein>
<comment type="caution">
    <text evidence="1">The sequence shown here is derived from an EMBL/GenBank/DDBJ whole genome shotgun (WGS) entry which is preliminary data.</text>
</comment>
<dbReference type="Proteomes" id="UP001153331">
    <property type="component" value="Unassembled WGS sequence"/>
</dbReference>
<organism evidence="1 2">
    <name type="scientific">Boeremia exigua</name>
    <dbReference type="NCBI Taxonomy" id="749465"/>
    <lineage>
        <taxon>Eukaryota</taxon>
        <taxon>Fungi</taxon>
        <taxon>Dikarya</taxon>
        <taxon>Ascomycota</taxon>
        <taxon>Pezizomycotina</taxon>
        <taxon>Dothideomycetes</taxon>
        <taxon>Pleosporomycetidae</taxon>
        <taxon>Pleosporales</taxon>
        <taxon>Pleosporineae</taxon>
        <taxon>Didymellaceae</taxon>
        <taxon>Boeremia</taxon>
    </lineage>
</organism>
<evidence type="ECO:0000313" key="1">
    <source>
        <dbReference type="EMBL" id="KAJ8108910.1"/>
    </source>
</evidence>
<proteinExistence type="predicted"/>
<dbReference type="EMBL" id="JAPHNI010000680">
    <property type="protein sequence ID" value="KAJ8108910.1"/>
    <property type="molecule type" value="Genomic_DNA"/>
</dbReference>
<evidence type="ECO:0000313" key="2">
    <source>
        <dbReference type="Proteomes" id="UP001153331"/>
    </source>
</evidence>
<reference evidence="1" key="1">
    <citation type="submission" date="2022-11" db="EMBL/GenBank/DDBJ databases">
        <title>Genome Sequence of Boeremia exigua.</title>
        <authorList>
            <person name="Buettner E."/>
        </authorList>
    </citation>
    <scope>NUCLEOTIDE SEQUENCE</scope>
    <source>
        <strain evidence="1">CU02</strain>
    </source>
</reference>